<name>A0A645JB70_9ZZZZ</name>
<dbReference type="InterPro" id="IPR054055">
    <property type="entry name" value="YpzH"/>
</dbReference>
<dbReference type="AlphaFoldDB" id="A0A645JB70"/>
<dbReference type="Pfam" id="PF21835">
    <property type="entry name" value="YIEGIA_cap"/>
    <property type="match status" value="1"/>
</dbReference>
<evidence type="ECO:0000313" key="1">
    <source>
        <dbReference type="EMBL" id="MPN56763.1"/>
    </source>
</evidence>
<sequence>METKHSIEIAAAITLPHHKVPGSGTAFIIEANNEEEQYKLMQDVAKAIKADVVKLSNGIFILIR</sequence>
<organism evidence="1">
    <name type="scientific">bioreactor metagenome</name>
    <dbReference type="NCBI Taxonomy" id="1076179"/>
    <lineage>
        <taxon>unclassified sequences</taxon>
        <taxon>metagenomes</taxon>
        <taxon>ecological metagenomes</taxon>
    </lineage>
</organism>
<protein>
    <submittedName>
        <fullName evidence="1">Uncharacterized protein</fullName>
    </submittedName>
</protein>
<proteinExistence type="predicted"/>
<gene>
    <name evidence="1" type="ORF">SDC9_204455</name>
</gene>
<dbReference type="EMBL" id="VSSQ01127481">
    <property type="protein sequence ID" value="MPN56763.1"/>
    <property type="molecule type" value="Genomic_DNA"/>
</dbReference>
<accession>A0A645JB70</accession>
<reference evidence="1" key="1">
    <citation type="submission" date="2019-08" db="EMBL/GenBank/DDBJ databases">
        <authorList>
            <person name="Kucharzyk K."/>
            <person name="Murdoch R.W."/>
            <person name="Higgins S."/>
            <person name="Loffler F."/>
        </authorList>
    </citation>
    <scope>NUCLEOTIDE SEQUENCE</scope>
</reference>
<comment type="caution">
    <text evidence="1">The sequence shown here is derived from an EMBL/GenBank/DDBJ whole genome shotgun (WGS) entry which is preliminary data.</text>
</comment>